<sequence>MLSYHNGSLHWRTHDLAAIAAQIGTPCYIYDLDGMCAKLRALQRAFPQAEIHYSLKANANLAVIRALSAAGAHFDAVSGGEIFRALCAGVTPDRIVFAGVGKTRHELDYALRLGVAWVNVESSGELARIAQLAAAIGVRPRLALRLNPDVRADTHPHIATGHAAAKFGIPLDEAAHILNDYAPERAPYRLEGLHVHIGSQLHSVERTVEALQAALALMDRFPFLQTLDLGGGFPVSYIGEDAPSIEAFAAAILPLLEGRPMRLILEPGRYIAAENGLLLVEVQYVKHTNSGTFYIVDGGMTELIRPALYEATHGVLPLRQSNAEATLAHVVGPICESADVLRTHVHLPPLAEGDLLAILHAGAYGAVMGSTYNARPLPPEVVLEGDSWRVARRRQVWDDLVRDEL</sequence>
<feature type="active site" description="Proton donor" evidence="7">
    <location>
        <position position="335"/>
    </location>
</feature>
<comment type="subunit">
    <text evidence="5">Homodimer.</text>
</comment>
<feature type="binding site" evidence="5">
    <location>
        <position position="232"/>
    </location>
    <ligand>
        <name>pyridoxal 5'-phosphate</name>
        <dbReference type="ChEBI" id="CHEBI:597326"/>
    </ligand>
</feature>
<evidence type="ECO:0000313" key="11">
    <source>
        <dbReference type="EMBL" id="PJF31029.1"/>
    </source>
</evidence>
<comment type="caution">
    <text evidence="11">The sequence shown here is derived from an EMBL/GenBank/DDBJ whole genome shotgun (WGS) entry which is preliminary data.</text>
</comment>
<keyword evidence="4 5" id="KW-0456">Lyase</keyword>
<dbReference type="PANTHER" id="PTHR43727">
    <property type="entry name" value="DIAMINOPIMELATE DECARBOXYLASE"/>
    <property type="match status" value="1"/>
</dbReference>
<evidence type="ECO:0000256" key="4">
    <source>
        <dbReference type="ARBA" id="ARBA00023239"/>
    </source>
</evidence>
<evidence type="ECO:0000256" key="8">
    <source>
        <dbReference type="RuleBase" id="RU003738"/>
    </source>
</evidence>
<protein>
    <recommendedName>
        <fullName evidence="5 6">Diaminopimelate decarboxylase</fullName>
        <shortName evidence="5">DAP decarboxylase</shortName>
        <shortName evidence="5">DAPDC</shortName>
        <ecNumber evidence="5 6">4.1.1.20</ecNumber>
    </recommendedName>
</protein>
<dbReference type="Proteomes" id="UP000228921">
    <property type="component" value="Unassembled WGS sequence"/>
</dbReference>
<dbReference type="InterPro" id="IPR029066">
    <property type="entry name" value="PLP-binding_barrel"/>
</dbReference>
<dbReference type="Pfam" id="PF02784">
    <property type="entry name" value="Orn_Arg_deC_N"/>
    <property type="match status" value="1"/>
</dbReference>
<keyword evidence="3 5" id="KW-0663">Pyridoxal phosphate</keyword>
<evidence type="ECO:0000256" key="6">
    <source>
        <dbReference type="NCBIfam" id="TIGR01048"/>
    </source>
</evidence>
<feature type="modified residue" description="N6-(pyridoxal phosphate)lysine" evidence="5 7">
    <location>
        <position position="56"/>
    </location>
</feature>
<dbReference type="GO" id="GO:0030170">
    <property type="term" value="F:pyridoxal phosphate binding"/>
    <property type="evidence" value="ECO:0007669"/>
    <property type="project" value="UniProtKB-UniRule"/>
</dbReference>
<accession>A0A2M8P0F7</accession>
<dbReference type="GO" id="GO:0008836">
    <property type="term" value="F:diaminopimelate decarboxylase activity"/>
    <property type="evidence" value="ECO:0007669"/>
    <property type="project" value="UniProtKB-UniRule"/>
</dbReference>
<feature type="domain" description="Orn/DAP/Arg decarboxylase 2 N-terminal" evidence="10">
    <location>
        <begin position="36"/>
        <end position="273"/>
    </location>
</feature>
<dbReference type="InterPro" id="IPR022643">
    <property type="entry name" value="De-COase2_C"/>
</dbReference>
<comment type="catalytic activity">
    <reaction evidence="5 8">
        <text>meso-2,6-diaminopimelate + H(+) = L-lysine + CO2</text>
        <dbReference type="Rhea" id="RHEA:15101"/>
        <dbReference type="ChEBI" id="CHEBI:15378"/>
        <dbReference type="ChEBI" id="CHEBI:16526"/>
        <dbReference type="ChEBI" id="CHEBI:32551"/>
        <dbReference type="ChEBI" id="CHEBI:57791"/>
        <dbReference type="EC" id="4.1.1.20"/>
    </reaction>
</comment>
<reference evidence="11 12" key="1">
    <citation type="submission" date="2017-11" db="EMBL/GenBank/DDBJ databases">
        <title>Evolution of Phototrophy in the Chloroflexi Phylum Driven by Horizontal Gene Transfer.</title>
        <authorList>
            <person name="Ward L.M."/>
            <person name="Hemp J."/>
            <person name="Shih P.M."/>
            <person name="Mcglynn S.E."/>
            <person name="Fischer W."/>
        </authorList>
    </citation>
    <scope>NUCLEOTIDE SEQUENCE [LARGE SCALE GENOMIC DNA]</scope>
    <source>
        <strain evidence="11">CP2_2F</strain>
    </source>
</reference>
<dbReference type="EMBL" id="PGTK01000005">
    <property type="protein sequence ID" value="PJF31029.1"/>
    <property type="molecule type" value="Genomic_DNA"/>
</dbReference>
<dbReference type="InterPro" id="IPR000183">
    <property type="entry name" value="Orn/DAP/Arg_de-COase"/>
</dbReference>
<dbReference type="PRINTS" id="PR01179">
    <property type="entry name" value="ODADCRBXLASE"/>
</dbReference>
<proteinExistence type="inferred from homology"/>
<evidence type="ECO:0000256" key="5">
    <source>
        <dbReference type="HAMAP-Rule" id="MF_02120"/>
    </source>
</evidence>
<evidence type="ECO:0000259" key="10">
    <source>
        <dbReference type="Pfam" id="PF02784"/>
    </source>
</evidence>
<organism evidence="11 12">
    <name type="scientific">Candidatus Thermofonsia Clade 1 bacterium</name>
    <dbReference type="NCBI Taxonomy" id="2364210"/>
    <lineage>
        <taxon>Bacteria</taxon>
        <taxon>Bacillati</taxon>
        <taxon>Chloroflexota</taxon>
        <taxon>Candidatus Thermofontia</taxon>
        <taxon>Candidatus Thermofonsia Clade 1</taxon>
    </lineage>
</organism>
<keyword evidence="5 8" id="KW-0457">Lysine biosynthesis</keyword>
<dbReference type="Gene3D" id="2.40.37.10">
    <property type="entry name" value="Lyase, Ornithine Decarboxylase, Chain A, domain 1"/>
    <property type="match status" value="1"/>
</dbReference>
<comment type="pathway">
    <text evidence="5 8">Amino-acid biosynthesis; L-lysine biosynthesis via DAP pathway; L-lysine from DL-2,6-diaminopimelate: step 1/1.</text>
</comment>
<gene>
    <name evidence="5 11" type="primary">lysA</name>
    <name evidence="11" type="ORF">CUN51_06005</name>
</gene>
<evidence type="ECO:0000259" key="9">
    <source>
        <dbReference type="Pfam" id="PF00278"/>
    </source>
</evidence>
<dbReference type="SUPFAM" id="SSF51419">
    <property type="entry name" value="PLP-binding barrel"/>
    <property type="match status" value="1"/>
</dbReference>
<dbReference type="PRINTS" id="PR01181">
    <property type="entry name" value="DAPDCRBXLASE"/>
</dbReference>
<feature type="binding site" evidence="5">
    <location>
        <position position="364"/>
    </location>
    <ligand>
        <name>pyridoxal 5'-phosphate</name>
        <dbReference type="ChEBI" id="CHEBI:597326"/>
    </ligand>
</feature>
<dbReference type="InterPro" id="IPR022644">
    <property type="entry name" value="De-COase2_N"/>
</dbReference>
<dbReference type="PANTHER" id="PTHR43727:SF2">
    <property type="entry name" value="GROUP IV DECARBOXYLASE"/>
    <property type="match status" value="1"/>
</dbReference>
<comment type="similarity">
    <text evidence="5">Belongs to the Orn/Lys/Arg decarboxylase class-II family. LysA subfamily.</text>
</comment>
<feature type="binding site" evidence="5">
    <location>
        <position position="309"/>
    </location>
    <ligand>
        <name>substrate</name>
    </ligand>
</feature>
<feature type="binding site" evidence="5">
    <location>
        <position position="305"/>
    </location>
    <ligand>
        <name>substrate</name>
    </ligand>
</feature>
<evidence type="ECO:0000256" key="7">
    <source>
        <dbReference type="PIRSR" id="PIRSR600183-50"/>
    </source>
</evidence>
<dbReference type="InterPro" id="IPR009006">
    <property type="entry name" value="Ala_racemase/Decarboxylase_C"/>
</dbReference>
<comment type="function">
    <text evidence="5">Specifically catalyzes the decarboxylation of meso-diaminopimelate (meso-DAP) to L-lysine.</text>
</comment>
<keyword evidence="5" id="KW-0028">Amino-acid biosynthesis</keyword>
<dbReference type="UniPathway" id="UPA00034">
    <property type="reaction ID" value="UER00027"/>
</dbReference>
<evidence type="ECO:0000256" key="3">
    <source>
        <dbReference type="ARBA" id="ARBA00022898"/>
    </source>
</evidence>
<evidence type="ECO:0000256" key="1">
    <source>
        <dbReference type="ARBA" id="ARBA00001933"/>
    </source>
</evidence>
<evidence type="ECO:0000313" key="12">
    <source>
        <dbReference type="Proteomes" id="UP000228921"/>
    </source>
</evidence>
<feature type="binding site" evidence="5">
    <location>
        <position position="336"/>
    </location>
    <ligand>
        <name>substrate</name>
    </ligand>
</feature>
<feature type="binding site" evidence="5">
    <location>
        <begin position="266"/>
        <end position="269"/>
    </location>
    <ligand>
        <name>pyridoxal 5'-phosphate</name>
        <dbReference type="ChEBI" id="CHEBI:597326"/>
    </ligand>
</feature>
<dbReference type="Gene3D" id="3.20.20.10">
    <property type="entry name" value="Alanine racemase"/>
    <property type="match status" value="1"/>
</dbReference>
<feature type="domain" description="Orn/DAP/Arg decarboxylase 2 C-terminal" evidence="9">
    <location>
        <begin position="28"/>
        <end position="362"/>
    </location>
</feature>
<dbReference type="Pfam" id="PF00278">
    <property type="entry name" value="Orn_DAP_Arg_deC"/>
    <property type="match status" value="1"/>
</dbReference>
<dbReference type="SUPFAM" id="SSF50621">
    <property type="entry name" value="Alanine racemase C-terminal domain-like"/>
    <property type="match status" value="1"/>
</dbReference>
<dbReference type="FunFam" id="3.20.20.10:FF:000003">
    <property type="entry name" value="Diaminopimelate decarboxylase"/>
    <property type="match status" value="1"/>
</dbReference>
<dbReference type="HAMAP" id="MF_02120">
    <property type="entry name" value="LysA"/>
    <property type="match status" value="1"/>
</dbReference>
<comment type="cofactor">
    <cofactor evidence="1 5 7 8">
        <name>pyridoxal 5'-phosphate</name>
        <dbReference type="ChEBI" id="CHEBI:597326"/>
    </cofactor>
</comment>
<name>A0A2M8P0F7_9CHLR</name>
<feature type="binding site" evidence="5">
    <location>
        <position position="364"/>
    </location>
    <ligand>
        <name>substrate</name>
    </ligand>
</feature>
<keyword evidence="2 5" id="KW-0210">Decarboxylase</keyword>
<dbReference type="EC" id="4.1.1.20" evidence="5 6"/>
<dbReference type="NCBIfam" id="TIGR01048">
    <property type="entry name" value="lysA"/>
    <property type="match status" value="1"/>
</dbReference>
<dbReference type="AlphaFoldDB" id="A0A2M8P0F7"/>
<dbReference type="InterPro" id="IPR002986">
    <property type="entry name" value="DAP_deCOOHase_LysA"/>
</dbReference>
<dbReference type="CDD" id="cd06828">
    <property type="entry name" value="PLPDE_III_DapDC"/>
    <property type="match status" value="1"/>
</dbReference>
<feature type="binding site" evidence="5">
    <location>
        <position position="269"/>
    </location>
    <ligand>
        <name>substrate</name>
    </ligand>
</feature>
<evidence type="ECO:0000256" key="2">
    <source>
        <dbReference type="ARBA" id="ARBA00022793"/>
    </source>
</evidence>
<dbReference type="GO" id="GO:0009089">
    <property type="term" value="P:lysine biosynthetic process via diaminopimelate"/>
    <property type="evidence" value="ECO:0007669"/>
    <property type="project" value="UniProtKB-UniRule"/>
</dbReference>